<dbReference type="Proteomes" id="UP000824211">
    <property type="component" value="Unassembled WGS sequence"/>
</dbReference>
<dbReference type="SUPFAM" id="SSF52172">
    <property type="entry name" value="CheY-like"/>
    <property type="match status" value="1"/>
</dbReference>
<gene>
    <name evidence="1" type="ORF">H9771_08580</name>
</gene>
<dbReference type="AlphaFoldDB" id="A0A9D2MHK6"/>
<comment type="caution">
    <text evidence="1">The sequence shown here is derived from an EMBL/GenBank/DDBJ whole genome shotgun (WGS) entry which is preliminary data.</text>
</comment>
<evidence type="ECO:0000313" key="1">
    <source>
        <dbReference type="EMBL" id="HJB59688.1"/>
    </source>
</evidence>
<reference evidence="1" key="1">
    <citation type="journal article" date="2021" name="PeerJ">
        <title>Extensive microbial diversity within the chicken gut microbiome revealed by metagenomics and culture.</title>
        <authorList>
            <person name="Gilroy R."/>
            <person name="Ravi A."/>
            <person name="Getino M."/>
            <person name="Pursley I."/>
            <person name="Horton D.L."/>
            <person name="Alikhan N.F."/>
            <person name="Baker D."/>
            <person name="Gharbi K."/>
            <person name="Hall N."/>
            <person name="Watson M."/>
            <person name="Adriaenssens E.M."/>
            <person name="Foster-Nyarko E."/>
            <person name="Jarju S."/>
            <person name="Secka A."/>
            <person name="Antonio M."/>
            <person name="Oren A."/>
            <person name="Chaudhuri R.R."/>
            <person name="La Ragione R."/>
            <person name="Hildebrand F."/>
            <person name="Pallen M.J."/>
        </authorList>
    </citation>
    <scope>NUCLEOTIDE SEQUENCE</scope>
    <source>
        <strain evidence="1">ChiHjej9B8-13557</strain>
    </source>
</reference>
<protein>
    <recommendedName>
        <fullName evidence="3">Response regulator</fullName>
    </recommendedName>
</protein>
<evidence type="ECO:0000313" key="2">
    <source>
        <dbReference type="Proteomes" id="UP000824211"/>
    </source>
</evidence>
<organism evidence="1 2">
    <name type="scientific">Candidatus Faecalibacterium faecipullorum</name>
    <dbReference type="NCBI Taxonomy" id="2838578"/>
    <lineage>
        <taxon>Bacteria</taxon>
        <taxon>Bacillati</taxon>
        <taxon>Bacillota</taxon>
        <taxon>Clostridia</taxon>
        <taxon>Eubacteriales</taxon>
        <taxon>Oscillospiraceae</taxon>
        <taxon>Faecalibacterium</taxon>
    </lineage>
</organism>
<proteinExistence type="predicted"/>
<sequence length="121" mass="13590">MRLAICGGSQSETRYLCTKLQEYCAQAGCPAEVCPFEGLGELWAAFRPGLFGGVLMGVGDTAGFLAARRIREQDRDCRLVIVDDTPRYAIHCLRIHAADFLLRPVEEEQLQRSFRRLVGRE</sequence>
<dbReference type="Gene3D" id="3.40.50.2300">
    <property type="match status" value="1"/>
</dbReference>
<dbReference type="EMBL" id="DWXX01000157">
    <property type="protein sequence ID" value="HJB59688.1"/>
    <property type="molecule type" value="Genomic_DNA"/>
</dbReference>
<reference evidence="1" key="2">
    <citation type="submission" date="2021-04" db="EMBL/GenBank/DDBJ databases">
        <authorList>
            <person name="Gilroy R."/>
        </authorList>
    </citation>
    <scope>NUCLEOTIDE SEQUENCE</scope>
    <source>
        <strain evidence="1">ChiHjej9B8-13557</strain>
    </source>
</reference>
<accession>A0A9D2MHK6</accession>
<evidence type="ECO:0008006" key="3">
    <source>
        <dbReference type="Google" id="ProtNLM"/>
    </source>
</evidence>
<name>A0A9D2MHK6_9FIRM</name>
<dbReference type="InterPro" id="IPR011006">
    <property type="entry name" value="CheY-like_superfamily"/>
</dbReference>